<keyword evidence="3" id="KW-1185">Reference proteome</keyword>
<proteinExistence type="predicted"/>
<dbReference type="InterPro" id="IPR052927">
    <property type="entry name" value="DCC_oxidoreductase"/>
</dbReference>
<reference evidence="2 3" key="1">
    <citation type="submission" date="2019-02" db="EMBL/GenBank/DDBJ databases">
        <title>Deep-cultivation of Planctomycetes and their phenomic and genomic characterization uncovers novel biology.</title>
        <authorList>
            <person name="Wiegand S."/>
            <person name="Jogler M."/>
            <person name="Boedeker C."/>
            <person name="Pinto D."/>
            <person name="Vollmers J."/>
            <person name="Rivas-Marin E."/>
            <person name="Kohn T."/>
            <person name="Peeters S.H."/>
            <person name="Heuer A."/>
            <person name="Rast P."/>
            <person name="Oberbeckmann S."/>
            <person name="Bunk B."/>
            <person name="Jeske O."/>
            <person name="Meyerdierks A."/>
            <person name="Storesund J.E."/>
            <person name="Kallscheuer N."/>
            <person name="Luecker S."/>
            <person name="Lage O.M."/>
            <person name="Pohl T."/>
            <person name="Merkel B.J."/>
            <person name="Hornburger P."/>
            <person name="Mueller R.-W."/>
            <person name="Bruemmer F."/>
            <person name="Labrenz M."/>
            <person name="Spormann A.M."/>
            <person name="Op den Camp H."/>
            <person name="Overmann J."/>
            <person name="Amann R."/>
            <person name="Jetten M.S.M."/>
            <person name="Mascher T."/>
            <person name="Medema M.H."/>
            <person name="Devos D.P."/>
            <person name="Kaster A.-K."/>
            <person name="Ovreas L."/>
            <person name="Rohde M."/>
            <person name="Galperin M.Y."/>
            <person name="Jogler C."/>
        </authorList>
    </citation>
    <scope>NUCLEOTIDE SEQUENCE [LARGE SCALE GENOMIC DNA]</scope>
    <source>
        <strain evidence="2 3">Mal52</strain>
    </source>
</reference>
<dbReference type="InterPro" id="IPR007263">
    <property type="entry name" value="DCC1-like"/>
</dbReference>
<dbReference type="Proteomes" id="UP000319383">
    <property type="component" value="Chromosome"/>
</dbReference>
<evidence type="ECO:0008006" key="4">
    <source>
        <dbReference type="Google" id="ProtNLM"/>
    </source>
</evidence>
<feature type="region of interest" description="Disordered" evidence="1">
    <location>
        <begin position="1"/>
        <end position="20"/>
    </location>
</feature>
<evidence type="ECO:0000256" key="1">
    <source>
        <dbReference type="SAM" id="MobiDB-lite"/>
    </source>
</evidence>
<organism evidence="2 3">
    <name type="scientific">Symmachiella dynata</name>
    <dbReference type="NCBI Taxonomy" id="2527995"/>
    <lineage>
        <taxon>Bacteria</taxon>
        <taxon>Pseudomonadati</taxon>
        <taxon>Planctomycetota</taxon>
        <taxon>Planctomycetia</taxon>
        <taxon>Planctomycetales</taxon>
        <taxon>Planctomycetaceae</taxon>
        <taxon>Symmachiella</taxon>
    </lineage>
</organism>
<gene>
    <name evidence="2" type="ORF">Mal52_28260</name>
</gene>
<evidence type="ECO:0000313" key="3">
    <source>
        <dbReference type="Proteomes" id="UP000319383"/>
    </source>
</evidence>
<accession>A0A517ZPD4</accession>
<name>A0A517ZPD4_9PLAN</name>
<dbReference type="KEGG" id="sdyn:Mal52_28260"/>
<evidence type="ECO:0000313" key="2">
    <source>
        <dbReference type="EMBL" id="QDU44346.1"/>
    </source>
</evidence>
<dbReference type="RefSeq" id="WP_145376718.1">
    <property type="nucleotide sequence ID" value="NZ_CP036276.1"/>
</dbReference>
<dbReference type="Pfam" id="PF04134">
    <property type="entry name" value="DCC1-like"/>
    <property type="match status" value="1"/>
</dbReference>
<dbReference type="AlphaFoldDB" id="A0A517ZPD4"/>
<dbReference type="EMBL" id="CP036276">
    <property type="protein sequence ID" value="QDU44346.1"/>
    <property type="molecule type" value="Genomic_DNA"/>
</dbReference>
<dbReference type="PANTHER" id="PTHR33639:SF2">
    <property type="entry name" value="DUF393 DOMAIN-CONTAINING PROTEIN"/>
    <property type="match status" value="1"/>
</dbReference>
<sequence>MSKTAAANSSPENQQPPEQPTRPVIFFDGVCGLCDHFVNFIMARDHNRRFLFAPLQGTTAGKLLNLPDDATFDSVVFWDAGKTFQKSSAVVRIFYKLGGFWRVLGALLWVIPRPLRDVGYRLVARWRYRLFGKKEVCRMPKPDERERFLD</sequence>
<protein>
    <recommendedName>
        <fullName evidence="4">Thiol-disulfide oxidoreductase DCC</fullName>
    </recommendedName>
</protein>
<dbReference type="GO" id="GO:0015035">
    <property type="term" value="F:protein-disulfide reductase activity"/>
    <property type="evidence" value="ECO:0007669"/>
    <property type="project" value="InterPro"/>
</dbReference>
<dbReference type="PANTHER" id="PTHR33639">
    <property type="entry name" value="THIOL-DISULFIDE OXIDOREDUCTASE DCC"/>
    <property type="match status" value="1"/>
</dbReference>